<accession>A0A6C0E6V3</accession>
<organism evidence="1">
    <name type="scientific">viral metagenome</name>
    <dbReference type="NCBI Taxonomy" id="1070528"/>
    <lineage>
        <taxon>unclassified sequences</taxon>
        <taxon>metagenomes</taxon>
        <taxon>organismal metagenomes</taxon>
    </lineage>
</organism>
<dbReference type="AlphaFoldDB" id="A0A6C0E6V3"/>
<proteinExistence type="predicted"/>
<protein>
    <submittedName>
        <fullName evidence="1">Uncharacterized protein</fullName>
    </submittedName>
</protein>
<sequence>MALELNYYLKKAIENIFDKEVKKLFTLITDKYGEKYDFNIEDLLEFYETCQLKISYKESSKLVNKTHTITVPDDKNRCCARVWSHGFYEKTDKGEDFGTRCQRNKIDNTDYCKQHNKNLVHGRYDTKPDKIVKGFYMKVNDQGHF</sequence>
<evidence type="ECO:0000313" key="1">
    <source>
        <dbReference type="EMBL" id="QHT24907.1"/>
    </source>
</evidence>
<name>A0A6C0E6V3_9ZZZZ</name>
<reference evidence="1" key="1">
    <citation type="journal article" date="2020" name="Nature">
        <title>Giant virus diversity and host interactions through global metagenomics.</title>
        <authorList>
            <person name="Schulz F."/>
            <person name="Roux S."/>
            <person name="Paez-Espino D."/>
            <person name="Jungbluth S."/>
            <person name="Walsh D.A."/>
            <person name="Denef V.J."/>
            <person name="McMahon K.D."/>
            <person name="Konstantinidis K.T."/>
            <person name="Eloe-Fadrosh E.A."/>
            <person name="Kyrpides N.C."/>
            <person name="Woyke T."/>
        </authorList>
    </citation>
    <scope>NUCLEOTIDE SEQUENCE</scope>
    <source>
        <strain evidence="1">GVMAG-M-3300023179-150</strain>
    </source>
</reference>
<dbReference type="EMBL" id="MN739751">
    <property type="protein sequence ID" value="QHT24907.1"/>
    <property type="molecule type" value="Genomic_DNA"/>
</dbReference>